<accession>A0A5K3EIW3</accession>
<proteinExistence type="predicted"/>
<organism evidence="1">
    <name type="scientific">Mesocestoides corti</name>
    <name type="common">Flatworm</name>
    <dbReference type="NCBI Taxonomy" id="53468"/>
    <lineage>
        <taxon>Eukaryota</taxon>
        <taxon>Metazoa</taxon>
        <taxon>Spiralia</taxon>
        <taxon>Lophotrochozoa</taxon>
        <taxon>Platyhelminthes</taxon>
        <taxon>Cestoda</taxon>
        <taxon>Eucestoda</taxon>
        <taxon>Cyclophyllidea</taxon>
        <taxon>Mesocestoididae</taxon>
        <taxon>Mesocestoides</taxon>
    </lineage>
</organism>
<reference evidence="1" key="1">
    <citation type="submission" date="2019-11" db="UniProtKB">
        <authorList>
            <consortium name="WormBaseParasite"/>
        </authorList>
    </citation>
    <scope>IDENTIFICATION</scope>
</reference>
<protein>
    <submittedName>
        <fullName evidence="1">Uncharacterized protein</fullName>
    </submittedName>
</protein>
<dbReference type="AlphaFoldDB" id="A0A5K3EIW3"/>
<sequence length="85" mass="9632">MSHLFTVTLPNKILNEGRSSIFSVRNIVIIQGAYVYFVNNTSPAVSSSKLLVFLISVPNCDLHTFGQLNYYSFWGSTRRQETREG</sequence>
<name>A0A5K3EIW3_MESCO</name>
<dbReference type="WBParaSite" id="MCU_000587-RA">
    <property type="protein sequence ID" value="MCU_000587-RA"/>
    <property type="gene ID" value="MCU_000587"/>
</dbReference>
<evidence type="ECO:0000313" key="1">
    <source>
        <dbReference type="WBParaSite" id="MCU_000587-RA"/>
    </source>
</evidence>